<reference evidence="2" key="1">
    <citation type="submission" date="2020-03" db="EMBL/GenBank/DDBJ databases">
        <title>The deep terrestrial virosphere.</title>
        <authorList>
            <person name="Holmfeldt K."/>
            <person name="Nilsson E."/>
            <person name="Simone D."/>
            <person name="Lopez-Fernandez M."/>
            <person name="Wu X."/>
            <person name="de Brujin I."/>
            <person name="Lundin D."/>
            <person name="Andersson A."/>
            <person name="Bertilsson S."/>
            <person name="Dopson M."/>
        </authorList>
    </citation>
    <scope>NUCLEOTIDE SEQUENCE</scope>
    <source>
        <strain evidence="2">MM415B01334</strain>
    </source>
</reference>
<proteinExistence type="predicted"/>
<dbReference type="AlphaFoldDB" id="A0A6M3IPW2"/>
<evidence type="ECO:0000256" key="1">
    <source>
        <dbReference type="SAM" id="MobiDB-lite"/>
    </source>
</evidence>
<dbReference type="EMBL" id="MT141357">
    <property type="protein sequence ID" value="QJA59157.1"/>
    <property type="molecule type" value="Genomic_DNA"/>
</dbReference>
<evidence type="ECO:0000313" key="2">
    <source>
        <dbReference type="EMBL" id="QJA59157.1"/>
    </source>
</evidence>
<sequence>MSRGIARLLPRHESLPERDEDGADVLEFGEVEGIVVYGESPGPTGTTAEIIWLPPDACCWAW</sequence>
<accession>A0A6M3IPW2</accession>
<name>A0A6M3IPW2_9ZZZZ</name>
<protein>
    <submittedName>
        <fullName evidence="2">Uncharacterized protein</fullName>
    </submittedName>
</protein>
<organism evidence="2">
    <name type="scientific">viral metagenome</name>
    <dbReference type="NCBI Taxonomy" id="1070528"/>
    <lineage>
        <taxon>unclassified sequences</taxon>
        <taxon>metagenomes</taxon>
        <taxon>organismal metagenomes</taxon>
    </lineage>
</organism>
<gene>
    <name evidence="2" type="ORF">MM415B01334_0005</name>
</gene>
<feature type="region of interest" description="Disordered" evidence="1">
    <location>
        <begin position="1"/>
        <end position="23"/>
    </location>
</feature>